<dbReference type="Pfam" id="PF13590">
    <property type="entry name" value="DUF4136"/>
    <property type="match status" value="1"/>
</dbReference>
<dbReference type="Proteomes" id="UP001201273">
    <property type="component" value="Unassembled WGS sequence"/>
</dbReference>
<name>A0ABS8W8Y7_9GAMM</name>
<accession>A0ABS8W8Y7</accession>
<reference evidence="3 4" key="1">
    <citation type="journal article" date="2022" name="Environ. Microbiol. Rep.">
        <title>Eco-phylogenetic analyses reveal divergent evolution of vitamin B12 metabolism in the marine bacterial family 'Psychromonadaceae'.</title>
        <authorList>
            <person name="Jin X."/>
            <person name="Yang Y."/>
            <person name="Cao H."/>
            <person name="Gao B."/>
            <person name="Zhao Z."/>
        </authorList>
    </citation>
    <scope>NUCLEOTIDE SEQUENCE [LARGE SCALE GENOMIC DNA]</scope>
    <source>
        <strain evidence="3 4">MKS20</strain>
    </source>
</reference>
<sequence length="196" mass="21402">MLRKISSYLILPVLVVLSACSKDEPVTEQAVEKPMQRTTIVSDATPGQTIPASKTYTFVDAVNVVIEDSRLDSTAVQGELRNAIASVMQAKGYGYEPDVTKADLVMGFLFSLESGLPDAELIKIFGLSPGLMSINSDGRYEKATLVLGAMSSDTKQVYWKTMLQGFADFERPRDEATKRADRLVGEMLANIPTAEQ</sequence>
<feature type="domain" description="DUF4136" evidence="2">
    <location>
        <begin position="42"/>
        <end position="192"/>
    </location>
</feature>
<dbReference type="PROSITE" id="PS51257">
    <property type="entry name" value="PROKAR_LIPOPROTEIN"/>
    <property type="match status" value="1"/>
</dbReference>
<dbReference type="Gene3D" id="3.30.160.670">
    <property type="match status" value="1"/>
</dbReference>
<evidence type="ECO:0000256" key="1">
    <source>
        <dbReference type="SAM" id="SignalP"/>
    </source>
</evidence>
<protein>
    <submittedName>
        <fullName evidence="3">DUF4136 domain-containing protein</fullName>
    </submittedName>
</protein>
<proteinExistence type="predicted"/>
<dbReference type="RefSeq" id="WP_233052257.1">
    <property type="nucleotide sequence ID" value="NZ_JAIMJA010000006.1"/>
</dbReference>
<organism evidence="3 4">
    <name type="scientific">Motilimonas cestriensis</name>
    <dbReference type="NCBI Taxonomy" id="2742685"/>
    <lineage>
        <taxon>Bacteria</taxon>
        <taxon>Pseudomonadati</taxon>
        <taxon>Pseudomonadota</taxon>
        <taxon>Gammaproteobacteria</taxon>
        <taxon>Alteromonadales</taxon>
        <taxon>Alteromonadales genera incertae sedis</taxon>
        <taxon>Motilimonas</taxon>
    </lineage>
</organism>
<evidence type="ECO:0000259" key="2">
    <source>
        <dbReference type="Pfam" id="PF13590"/>
    </source>
</evidence>
<dbReference type="EMBL" id="JAIMJA010000006">
    <property type="protein sequence ID" value="MCE2594735.1"/>
    <property type="molecule type" value="Genomic_DNA"/>
</dbReference>
<comment type="caution">
    <text evidence="3">The sequence shown here is derived from an EMBL/GenBank/DDBJ whole genome shotgun (WGS) entry which is preliminary data.</text>
</comment>
<evidence type="ECO:0000313" key="4">
    <source>
        <dbReference type="Proteomes" id="UP001201273"/>
    </source>
</evidence>
<keyword evidence="1" id="KW-0732">Signal</keyword>
<feature type="signal peptide" evidence="1">
    <location>
        <begin position="1"/>
        <end position="21"/>
    </location>
</feature>
<evidence type="ECO:0000313" key="3">
    <source>
        <dbReference type="EMBL" id="MCE2594735.1"/>
    </source>
</evidence>
<dbReference type="InterPro" id="IPR025411">
    <property type="entry name" value="DUF4136"/>
</dbReference>
<gene>
    <name evidence="3" type="ORF">K6Y31_07890</name>
</gene>
<keyword evidence="4" id="KW-1185">Reference proteome</keyword>
<feature type="chain" id="PRO_5045365622" evidence="1">
    <location>
        <begin position="22"/>
        <end position="196"/>
    </location>
</feature>